<name>A0A6A6DQG8_9PEZI</name>
<gene>
    <name evidence="1" type="ORF">K469DRAFT_716001</name>
</gene>
<accession>A0A6A6DQG8</accession>
<evidence type="ECO:0000313" key="2">
    <source>
        <dbReference type="Proteomes" id="UP000800200"/>
    </source>
</evidence>
<sequence length="74" mass="8704">METYSHWGDQHAERLLQDLIENWLERFPELESFGIPKRDSDRLKEVLEGVGLSFRSILRHGYEDYEALAIWGPG</sequence>
<organism evidence="1 2">
    <name type="scientific">Zopfia rhizophila CBS 207.26</name>
    <dbReference type="NCBI Taxonomy" id="1314779"/>
    <lineage>
        <taxon>Eukaryota</taxon>
        <taxon>Fungi</taxon>
        <taxon>Dikarya</taxon>
        <taxon>Ascomycota</taxon>
        <taxon>Pezizomycotina</taxon>
        <taxon>Dothideomycetes</taxon>
        <taxon>Dothideomycetes incertae sedis</taxon>
        <taxon>Zopfiaceae</taxon>
        <taxon>Zopfia</taxon>
    </lineage>
</organism>
<reference evidence="1" key="1">
    <citation type="journal article" date="2020" name="Stud. Mycol.">
        <title>101 Dothideomycetes genomes: a test case for predicting lifestyles and emergence of pathogens.</title>
        <authorList>
            <person name="Haridas S."/>
            <person name="Albert R."/>
            <person name="Binder M."/>
            <person name="Bloem J."/>
            <person name="Labutti K."/>
            <person name="Salamov A."/>
            <person name="Andreopoulos B."/>
            <person name="Baker S."/>
            <person name="Barry K."/>
            <person name="Bills G."/>
            <person name="Bluhm B."/>
            <person name="Cannon C."/>
            <person name="Castanera R."/>
            <person name="Culley D."/>
            <person name="Daum C."/>
            <person name="Ezra D."/>
            <person name="Gonzalez J."/>
            <person name="Henrissat B."/>
            <person name="Kuo A."/>
            <person name="Liang C."/>
            <person name="Lipzen A."/>
            <person name="Lutzoni F."/>
            <person name="Magnuson J."/>
            <person name="Mondo S."/>
            <person name="Nolan M."/>
            <person name="Ohm R."/>
            <person name="Pangilinan J."/>
            <person name="Park H.-J."/>
            <person name="Ramirez L."/>
            <person name="Alfaro M."/>
            <person name="Sun H."/>
            <person name="Tritt A."/>
            <person name="Yoshinaga Y."/>
            <person name="Zwiers L.-H."/>
            <person name="Turgeon B."/>
            <person name="Goodwin S."/>
            <person name="Spatafora J."/>
            <person name="Crous P."/>
            <person name="Grigoriev I."/>
        </authorList>
    </citation>
    <scope>NUCLEOTIDE SEQUENCE</scope>
    <source>
        <strain evidence="1">CBS 207.26</strain>
    </source>
</reference>
<dbReference type="AlphaFoldDB" id="A0A6A6DQG8"/>
<keyword evidence="2" id="KW-1185">Reference proteome</keyword>
<dbReference type="Proteomes" id="UP000800200">
    <property type="component" value="Unassembled WGS sequence"/>
</dbReference>
<dbReference type="EMBL" id="ML994662">
    <property type="protein sequence ID" value="KAF2179906.1"/>
    <property type="molecule type" value="Genomic_DNA"/>
</dbReference>
<proteinExistence type="predicted"/>
<evidence type="ECO:0000313" key="1">
    <source>
        <dbReference type="EMBL" id="KAF2179906.1"/>
    </source>
</evidence>
<protein>
    <submittedName>
        <fullName evidence="1">Uncharacterized protein</fullName>
    </submittedName>
</protein>